<dbReference type="RefSeq" id="XP_060435102.1">
    <property type="nucleotide sequence ID" value="XM_060566360.1"/>
</dbReference>
<proteinExistence type="predicted"/>
<dbReference type="EMBL" id="JAHMHR010000004">
    <property type="protein sequence ID" value="KAK1691407.1"/>
    <property type="molecule type" value="Genomic_DNA"/>
</dbReference>
<organism evidence="1 2">
    <name type="scientific">Colletotrichum godetiae</name>
    <dbReference type="NCBI Taxonomy" id="1209918"/>
    <lineage>
        <taxon>Eukaryota</taxon>
        <taxon>Fungi</taxon>
        <taxon>Dikarya</taxon>
        <taxon>Ascomycota</taxon>
        <taxon>Pezizomycotina</taxon>
        <taxon>Sordariomycetes</taxon>
        <taxon>Hypocreomycetidae</taxon>
        <taxon>Glomerellales</taxon>
        <taxon>Glomerellaceae</taxon>
        <taxon>Colletotrichum</taxon>
        <taxon>Colletotrichum acutatum species complex</taxon>
    </lineage>
</organism>
<protein>
    <submittedName>
        <fullName evidence="1">Uncharacterized protein</fullName>
    </submittedName>
</protein>
<dbReference type="Proteomes" id="UP001224890">
    <property type="component" value="Unassembled WGS sequence"/>
</dbReference>
<reference evidence="1" key="1">
    <citation type="submission" date="2021-06" db="EMBL/GenBank/DDBJ databases">
        <title>Comparative genomics, transcriptomics and evolutionary studies reveal genomic signatures of adaptation to plant cell wall in hemibiotrophic fungi.</title>
        <authorList>
            <consortium name="DOE Joint Genome Institute"/>
            <person name="Baroncelli R."/>
            <person name="Diaz J.F."/>
            <person name="Benocci T."/>
            <person name="Peng M."/>
            <person name="Battaglia E."/>
            <person name="Haridas S."/>
            <person name="Andreopoulos W."/>
            <person name="Labutti K."/>
            <person name="Pangilinan J."/>
            <person name="Floch G.L."/>
            <person name="Makela M.R."/>
            <person name="Henrissat B."/>
            <person name="Grigoriev I.V."/>
            <person name="Crouch J.A."/>
            <person name="De Vries R.P."/>
            <person name="Sukno S.A."/>
            <person name="Thon M.R."/>
        </authorList>
    </citation>
    <scope>NUCLEOTIDE SEQUENCE</scope>
    <source>
        <strain evidence="1">CBS 193.32</strain>
    </source>
</reference>
<dbReference type="AlphaFoldDB" id="A0AAJ0F3E0"/>
<evidence type="ECO:0000313" key="2">
    <source>
        <dbReference type="Proteomes" id="UP001224890"/>
    </source>
</evidence>
<comment type="caution">
    <text evidence="1">The sequence shown here is derived from an EMBL/GenBank/DDBJ whole genome shotgun (WGS) entry which is preliminary data.</text>
</comment>
<sequence>MTSLSIPSQLLKFPTTEREEKVNVQTPGPVAGFSVAASFKLDAELTPPSPLYTSHYPVLTTPYSLSRFPSLPVSFSHCSASATPSSYILIQPTPGHLTSFFFLLTKVPTPHPTGICSGARRGILVHSSPTPLFQRPLMLVPPSIATLRH</sequence>
<name>A0AAJ0F3E0_9PEZI</name>
<keyword evidence="2" id="KW-1185">Reference proteome</keyword>
<dbReference type="GeneID" id="85450886"/>
<evidence type="ECO:0000313" key="1">
    <source>
        <dbReference type="EMBL" id="KAK1691407.1"/>
    </source>
</evidence>
<gene>
    <name evidence="1" type="ORF">BDP55DRAFT_263845</name>
</gene>
<accession>A0AAJ0F3E0</accession>